<dbReference type="Pfam" id="PF13676">
    <property type="entry name" value="TIR_2"/>
    <property type="match status" value="3"/>
</dbReference>
<dbReference type="PROSITE" id="PS00678">
    <property type="entry name" value="WD_REPEATS_1"/>
    <property type="match status" value="13"/>
</dbReference>
<dbReference type="SUPFAM" id="SSF50998">
    <property type="entry name" value="Quinoprotein alcohol dehydrogenase-like"/>
    <property type="match status" value="2"/>
</dbReference>
<evidence type="ECO:0000313" key="5">
    <source>
        <dbReference type="EMBL" id="ACK73150.1"/>
    </source>
</evidence>
<dbReference type="CDD" id="cd00200">
    <property type="entry name" value="WD40"/>
    <property type="match status" value="2"/>
</dbReference>
<dbReference type="InterPro" id="IPR036322">
    <property type="entry name" value="WD40_repeat_dom_sf"/>
</dbReference>
<dbReference type="PROSITE" id="PS50104">
    <property type="entry name" value="TIR"/>
    <property type="match status" value="3"/>
</dbReference>
<feature type="domain" description="TIR" evidence="4">
    <location>
        <begin position="234"/>
        <end position="368"/>
    </location>
</feature>
<feature type="repeat" description="WD" evidence="3">
    <location>
        <begin position="783"/>
        <end position="824"/>
    </location>
</feature>
<feature type="repeat" description="WD" evidence="3">
    <location>
        <begin position="909"/>
        <end position="950"/>
    </location>
</feature>
<feature type="repeat" description="WD" evidence="3">
    <location>
        <begin position="1119"/>
        <end position="1160"/>
    </location>
</feature>
<keyword evidence="6" id="KW-1185">Reference proteome</keyword>
<dbReference type="FunFam" id="2.130.10.10:FF:000228">
    <property type="entry name" value="COMPASS-like H3K4 histone methylase component WDR5A"/>
    <property type="match status" value="2"/>
</dbReference>
<dbReference type="SUPFAM" id="SSF50978">
    <property type="entry name" value="WD40 repeat-like"/>
    <property type="match status" value="1"/>
</dbReference>
<dbReference type="Gene3D" id="2.130.10.10">
    <property type="entry name" value="YVTN repeat-like/Quinoprotein amine dehydrogenase"/>
    <property type="match status" value="7"/>
</dbReference>
<organism evidence="5 6">
    <name type="scientific">Gloeothece citriformis (strain PCC 7424)</name>
    <name type="common">Cyanothece sp. (strain PCC 7424)</name>
    <dbReference type="NCBI Taxonomy" id="65393"/>
    <lineage>
        <taxon>Bacteria</taxon>
        <taxon>Bacillati</taxon>
        <taxon>Cyanobacteriota</taxon>
        <taxon>Cyanophyceae</taxon>
        <taxon>Oscillatoriophycideae</taxon>
        <taxon>Chroococcales</taxon>
        <taxon>Aphanothecaceae</taxon>
        <taxon>Gloeothece</taxon>
        <taxon>Gloeothece citriformis</taxon>
    </lineage>
</organism>
<dbReference type="InterPro" id="IPR015943">
    <property type="entry name" value="WD40/YVTN_repeat-like_dom_sf"/>
</dbReference>
<evidence type="ECO:0000259" key="4">
    <source>
        <dbReference type="PROSITE" id="PS50104"/>
    </source>
</evidence>
<feature type="repeat" description="WD" evidence="3">
    <location>
        <begin position="1035"/>
        <end position="1076"/>
    </location>
</feature>
<feature type="repeat" description="WD" evidence="3">
    <location>
        <begin position="1287"/>
        <end position="1318"/>
    </location>
</feature>
<dbReference type="PROSITE" id="PS50294">
    <property type="entry name" value="WD_REPEATS_REGION"/>
    <property type="match status" value="14"/>
</dbReference>
<dbReference type="SUPFAM" id="SSF52200">
    <property type="entry name" value="Toll/Interleukin receptor TIR domain"/>
    <property type="match status" value="3"/>
</dbReference>
<dbReference type="Gene3D" id="3.40.50.10140">
    <property type="entry name" value="Toll/interleukin-1 receptor homology (TIR) domain"/>
    <property type="match status" value="3"/>
</dbReference>
<reference evidence="6" key="1">
    <citation type="journal article" date="2011" name="MBio">
        <title>Novel metabolic attributes of the genus Cyanothece, comprising a group of unicellular nitrogen-fixing Cyanobacteria.</title>
        <authorList>
            <person name="Bandyopadhyay A."/>
            <person name="Elvitigala T."/>
            <person name="Welsh E."/>
            <person name="Stockel J."/>
            <person name="Liberton M."/>
            <person name="Min H."/>
            <person name="Sherman L.A."/>
            <person name="Pakrasi H.B."/>
        </authorList>
    </citation>
    <scope>NUCLEOTIDE SEQUENCE [LARGE SCALE GENOMIC DNA]</scope>
    <source>
        <strain evidence="6">PCC 7424</strain>
    </source>
</reference>
<protein>
    <submittedName>
        <fullName evidence="5">WD-40 repeat protein</fullName>
    </submittedName>
</protein>
<name>B7KD29_GLOC7</name>
<keyword evidence="2" id="KW-0677">Repeat</keyword>
<sequence>MKDYFDTFISYGRADSKAFATRLHEKLTQKNLKVWFDQNDIPLAVDFQKQIDEGIEKSHTFIFIIAPHSVNSCYCLKEIELAIKYKKRIIPLLHVEQISQEIWLERNPNGSDEEWKDYQAKGLHSSQVNMHPVISKLNWVSFREEIDDCQANLEKLINLLQQDTDYIKQHTHFLVQARQWEKSQKQTRYLLIGSERIEAEKWLKTEFKNQQPPCEPTDLHCEFICESIKNAKNLMSEVFISYGTEDKLIMLKLRKTLMRHCITVWTNHTDIQSGLDFEQQIKQGIEQSDNVIYLISLNALFSQYCQMEFNYALAYNKRIIPLLISSIDLHKIPPQLSALQFIDLTDSENEEKYNYNIDQLIKVIKEDSRYYETHKLFLIQAIKWERQNHNPSLLLRGSNLSHAQAWLKVGKTKSQHQPTPLQEEFITASLQHPPLGCLDVFISYSRSDSDFARQLNEALQEIGKTTWFDQESIACGADFQEEIYRGIELCDNFVFIISPKSVNSPYCADEVEYAQKLNKRFVTILHRPLSVEDKQKQPPTLVNMQYIDFNQQGRDFAANFYELVRTLDTDRDHVRNHTEWSQKALKWKNKHQEEALLLRGSEFAVAEAWLKTAEAENKKPIPTKLHKEFITQSRKALEARKENDKRQIFILRSLLTGSFILLLATIGASSFAFLKLKEAQINRADSLGRYSLSLFKEHKELEAFIEAIRAAKILHNRQVTNSTVINALQLNLAQRRERNRLEGHNNYVTKVSFSSDGKMIASGSDDKTIKLWNVQTGQQIRTLRGHDQSVLSLSFSPNGKMIASASRDKIIKLWNVQTGQPIRTLRGHDGYVYSVSFSPDGKMIASSSRDKTIKLWNVQTGQQIRALRGHDGYVYSVSFSPDGKTLASGSSDKTIKLWNVQTGQPIRTLRGHNGYVYSLSFSLDGKRLASGSADKTIKIWNVSKETEILTFNGHRGYVYSVSYSPDGKTLASGSDDKTIKLWDVITGTEMLTLYGHPNYVRSVSYSPDGKTLASSSEDKTIKLWDVSTQTEIRIFRGHSGYVYSISLSNDGKTLASGSGDKTIKLWDVSTGIEIRTLKGHDDYVRSVTFSPDGKTLASSSNDLTIKLWDVSTGKEIRTLKEHHGWVRSVSFSPDGKMIASGSDDLTIKLWDVKTGKEIRTLNGHHDYVRSVSFSPDGKMIASSSDDLTIKLWDVKTGKEIRTLNGHHDYVRNVRFSPDGKTLASGSNDLTIKLWDVKTGKEIYTLNGHDGYVRRVSWSKDGKRLASGSADKTIKIWDLSTKTELFTLKGYDESVRSVTFSPDGKTLISGSDDSTIKLWYLDFWTLDLHALMGRSCDWVRNYLKNNPNVKTEDRNLCDGIGTQK</sequence>
<dbReference type="Pfam" id="PF00400">
    <property type="entry name" value="WD40"/>
    <property type="match status" value="10"/>
</dbReference>
<evidence type="ECO:0000313" key="6">
    <source>
        <dbReference type="Proteomes" id="UP000002384"/>
    </source>
</evidence>
<dbReference type="PROSITE" id="PS50082">
    <property type="entry name" value="WD_REPEATS_2"/>
    <property type="match status" value="14"/>
</dbReference>
<feature type="repeat" description="WD" evidence="3">
    <location>
        <begin position="1203"/>
        <end position="1244"/>
    </location>
</feature>
<dbReference type="InterPro" id="IPR011047">
    <property type="entry name" value="Quinoprotein_ADH-like_sf"/>
</dbReference>
<dbReference type="eggNOG" id="COG2319">
    <property type="taxonomic scope" value="Bacteria"/>
</dbReference>
<feature type="repeat" description="WD" evidence="3">
    <location>
        <begin position="1245"/>
        <end position="1286"/>
    </location>
</feature>
<proteinExistence type="predicted"/>
<dbReference type="PANTHER" id="PTHR45333:SF1">
    <property type="entry name" value="CHROMOSOME UNDETERMINED SCAFFOLD_625, WHOLE GENOME SHOTGUN SEQUENCE"/>
    <property type="match status" value="1"/>
</dbReference>
<dbReference type="Proteomes" id="UP000002384">
    <property type="component" value="Chromosome"/>
</dbReference>
<dbReference type="InterPro" id="IPR000157">
    <property type="entry name" value="TIR_dom"/>
</dbReference>
<dbReference type="Pfam" id="PF25173">
    <property type="entry name" value="Beta-prop_WDR3_1st"/>
    <property type="match status" value="1"/>
</dbReference>
<evidence type="ECO:0000256" key="1">
    <source>
        <dbReference type="ARBA" id="ARBA00022574"/>
    </source>
</evidence>
<dbReference type="EMBL" id="CP001291">
    <property type="protein sequence ID" value="ACK73150.1"/>
    <property type="molecule type" value="Genomic_DNA"/>
</dbReference>
<feature type="repeat" description="WD" evidence="3">
    <location>
        <begin position="1077"/>
        <end position="1118"/>
    </location>
</feature>
<dbReference type="InterPro" id="IPR001680">
    <property type="entry name" value="WD40_rpt"/>
</dbReference>
<dbReference type="OrthoDB" id="500003at2"/>
<feature type="domain" description="TIR" evidence="4">
    <location>
        <begin position="436"/>
        <end position="563"/>
    </location>
</feature>
<feature type="repeat" description="WD" evidence="3">
    <location>
        <begin position="825"/>
        <end position="866"/>
    </location>
</feature>
<dbReference type="SMART" id="SM00320">
    <property type="entry name" value="WD40"/>
    <property type="match status" value="14"/>
</dbReference>
<dbReference type="HOGENOM" id="CLU_002676_0_0_3"/>
<gene>
    <name evidence="5" type="ordered locus">PCC7424_4792</name>
</gene>
<feature type="repeat" description="WD" evidence="3">
    <location>
        <begin position="951"/>
        <end position="992"/>
    </location>
</feature>
<feature type="repeat" description="WD" evidence="3">
    <location>
        <begin position="867"/>
        <end position="908"/>
    </location>
</feature>
<evidence type="ECO:0000256" key="3">
    <source>
        <dbReference type="PROSITE-ProRule" id="PRU00221"/>
    </source>
</evidence>
<accession>B7KD29</accession>
<dbReference type="PRINTS" id="PR00320">
    <property type="entry name" value="GPROTEINBRPT"/>
</dbReference>
<dbReference type="PANTHER" id="PTHR45333">
    <property type="entry name" value="MEMBRANE PROTEIN-RELATED"/>
    <property type="match status" value="1"/>
</dbReference>
<dbReference type="InterPro" id="IPR020472">
    <property type="entry name" value="WD40_PAC1"/>
</dbReference>
<dbReference type="KEGG" id="cyc:PCC7424_4792"/>
<dbReference type="InterPro" id="IPR019775">
    <property type="entry name" value="WD40_repeat_CS"/>
</dbReference>
<dbReference type="SMART" id="SM00255">
    <property type="entry name" value="TIR"/>
    <property type="match status" value="3"/>
</dbReference>
<dbReference type="GO" id="GO:0007165">
    <property type="term" value="P:signal transduction"/>
    <property type="evidence" value="ECO:0007669"/>
    <property type="project" value="InterPro"/>
</dbReference>
<dbReference type="STRING" id="65393.PCC7424_4792"/>
<dbReference type="InterPro" id="IPR035897">
    <property type="entry name" value="Toll_tir_struct_dom_sf"/>
</dbReference>
<dbReference type="RefSeq" id="WP_015956732.1">
    <property type="nucleotide sequence ID" value="NC_011729.1"/>
</dbReference>
<evidence type="ECO:0000256" key="2">
    <source>
        <dbReference type="ARBA" id="ARBA00022737"/>
    </source>
</evidence>
<feature type="repeat" description="WD" evidence="3">
    <location>
        <begin position="993"/>
        <end position="1034"/>
    </location>
</feature>
<feature type="repeat" description="WD" evidence="3">
    <location>
        <begin position="1161"/>
        <end position="1202"/>
    </location>
</feature>
<keyword evidence="1 3" id="KW-0853">WD repeat</keyword>
<feature type="domain" description="TIR" evidence="4">
    <location>
        <begin position="3"/>
        <end position="122"/>
    </location>
</feature>
<feature type="repeat" description="WD" evidence="3">
    <location>
        <begin position="741"/>
        <end position="782"/>
    </location>
</feature>